<dbReference type="EMBL" id="BMAT01011146">
    <property type="protein sequence ID" value="GFR67411.1"/>
    <property type="molecule type" value="Genomic_DNA"/>
</dbReference>
<dbReference type="Gene3D" id="1.20.140.150">
    <property type="match status" value="1"/>
</dbReference>
<keyword evidence="3" id="KW-1185">Reference proteome</keyword>
<keyword evidence="1" id="KW-0812">Transmembrane</keyword>
<evidence type="ECO:0000256" key="1">
    <source>
        <dbReference type="SAM" id="Phobius"/>
    </source>
</evidence>
<keyword evidence="1" id="KW-0472">Membrane</keyword>
<dbReference type="AlphaFoldDB" id="A0AAV4F303"/>
<feature type="transmembrane region" description="Helical" evidence="1">
    <location>
        <begin position="115"/>
        <end position="137"/>
    </location>
</feature>
<evidence type="ECO:0000313" key="3">
    <source>
        <dbReference type="Proteomes" id="UP000762676"/>
    </source>
</evidence>
<proteinExistence type="predicted"/>
<gene>
    <name evidence="2" type="ORF">ElyMa_005581700</name>
</gene>
<comment type="caution">
    <text evidence="2">The sequence shown here is derived from an EMBL/GenBank/DDBJ whole genome shotgun (WGS) entry which is preliminary data.</text>
</comment>
<sequence length="231" mass="25891">MAQGGILGSASIPFFGCVVLLLAMVLHILAFAFPDWATDSEGKFGLWRVGNNYCGAKSAYSEACRRYRDYWTDFDWFLAVRALECLTIIFWAFPLVILPVYIYVALGLYYRCMMVLMACFTFLGAACNIIGVVIFGIEVEESSDLSLRWCLPMCAVAGCIGLLAFIAYFLAVLKRPKFEHQQHFLSGFYVDPYKNRMYVVETTDPPADVAVVQPNDGVISPEQVNPAMVYN</sequence>
<name>A0AAV4F303_9GAST</name>
<keyword evidence="1" id="KW-1133">Transmembrane helix</keyword>
<protein>
    <submittedName>
        <fullName evidence="2">Uncharacterized protein</fullName>
    </submittedName>
</protein>
<feature type="transmembrane region" description="Helical" evidence="1">
    <location>
        <begin position="76"/>
        <end position="103"/>
    </location>
</feature>
<accession>A0AAV4F303</accession>
<reference evidence="2 3" key="1">
    <citation type="journal article" date="2021" name="Elife">
        <title>Chloroplast acquisition without the gene transfer in kleptoplastic sea slugs, Plakobranchus ocellatus.</title>
        <authorList>
            <person name="Maeda T."/>
            <person name="Takahashi S."/>
            <person name="Yoshida T."/>
            <person name="Shimamura S."/>
            <person name="Takaki Y."/>
            <person name="Nagai Y."/>
            <person name="Toyoda A."/>
            <person name="Suzuki Y."/>
            <person name="Arimoto A."/>
            <person name="Ishii H."/>
            <person name="Satoh N."/>
            <person name="Nishiyama T."/>
            <person name="Hasebe M."/>
            <person name="Maruyama T."/>
            <person name="Minagawa J."/>
            <person name="Obokata J."/>
            <person name="Shigenobu S."/>
        </authorList>
    </citation>
    <scope>NUCLEOTIDE SEQUENCE [LARGE SCALE GENOMIC DNA]</scope>
</reference>
<feature type="transmembrane region" description="Helical" evidence="1">
    <location>
        <begin position="149"/>
        <end position="173"/>
    </location>
</feature>
<organism evidence="2 3">
    <name type="scientific">Elysia marginata</name>
    <dbReference type="NCBI Taxonomy" id="1093978"/>
    <lineage>
        <taxon>Eukaryota</taxon>
        <taxon>Metazoa</taxon>
        <taxon>Spiralia</taxon>
        <taxon>Lophotrochozoa</taxon>
        <taxon>Mollusca</taxon>
        <taxon>Gastropoda</taxon>
        <taxon>Heterobranchia</taxon>
        <taxon>Euthyneura</taxon>
        <taxon>Panpulmonata</taxon>
        <taxon>Sacoglossa</taxon>
        <taxon>Placobranchoidea</taxon>
        <taxon>Plakobranchidae</taxon>
        <taxon>Elysia</taxon>
    </lineage>
</organism>
<feature type="transmembrane region" description="Helical" evidence="1">
    <location>
        <begin position="12"/>
        <end position="33"/>
    </location>
</feature>
<evidence type="ECO:0000313" key="2">
    <source>
        <dbReference type="EMBL" id="GFR67411.1"/>
    </source>
</evidence>
<dbReference type="Proteomes" id="UP000762676">
    <property type="component" value="Unassembled WGS sequence"/>
</dbReference>